<feature type="region of interest" description="Disordered" evidence="4">
    <location>
        <begin position="1"/>
        <end position="45"/>
    </location>
</feature>
<evidence type="ECO:0000256" key="2">
    <source>
        <dbReference type="ARBA" id="ARBA00022801"/>
    </source>
</evidence>
<keyword evidence="5" id="KW-0472">Membrane</keyword>
<evidence type="ECO:0000313" key="6">
    <source>
        <dbReference type="EMBL" id="KAF7137592.1"/>
    </source>
</evidence>
<dbReference type="Gene3D" id="3.40.50.1110">
    <property type="entry name" value="SGNH hydrolase"/>
    <property type="match status" value="1"/>
</dbReference>
<evidence type="ECO:0000256" key="3">
    <source>
        <dbReference type="ARBA" id="ARBA00022963"/>
    </source>
</evidence>
<evidence type="ECO:0000313" key="7">
    <source>
        <dbReference type="Proteomes" id="UP000626092"/>
    </source>
</evidence>
<dbReference type="SUPFAM" id="SSF52266">
    <property type="entry name" value="SGNH hydrolase"/>
    <property type="match status" value="1"/>
</dbReference>
<name>A0A834GQ09_RHOSS</name>
<keyword evidence="5" id="KW-1133">Transmembrane helix</keyword>
<comment type="similarity">
    <text evidence="1">Belongs to the 'GDSL' lipolytic enzyme family.</text>
</comment>
<keyword evidence="3" id="KW-0442">Lipid degradation</keyword>
<dbReference type="GO" id="GO:0016042">
    <property type="term" value="P:lipid catabolic process"/>
    <property type="evidence" value="ECO:0007669"/>
    <property type="project" value="UniProtKB-KW"/>
</dbReference>
<dbReference type="PANTHER" id="PTHR45648:SF166">
    <property type="entry name" value="OS02G0617400 PROTEIN"/>
    <property type="match status" value="1"/>
</dbReference>
<feature type="compositionally biased region" description="Basic and acidic residues" evidence="4">
    <location>
        <begin position="17"/>
        <end position="30"/>
    </location>
</feature>
<sequence>MLGSRNRSLTKSGDVGSSKKNDDATPKEYSKNAGSSKKNDDATSKKRSKNAEKVSWLLFVLIILGLLAAVFFYGVFFIDYFRRPAKSMAPLVESSVHVMYVFGDSTVAAGDFLMTPFPYGIDWPNRITKNESKGRFCNGYTVADLLAKSLNIPIPQSYNFPDKKRVKLDGSGINFASAGCGLLQATRPYVGFECYPILDQIHQMLYGPKKWDAKARFNEAVYVISVGGNDLMFSLKGKDPTVFARQLGSEMGNLLKTLYEKVGGRTYFVNNVGPLGCIPNNRERNGLEKECNQELNVAAVEYNRVLDEVLLNFSRISDDSTVVVVADSHKLFSLLLESPAMFGFSNATAPCCGAWVDSEGMFVCNSTYPLCSKSERDGYIFFDGAHTTASANQKFLELCVDEKICSVVGDGELL</sequence>
<dbReference type="PANTHER" id="PTHR45648">
    <property type="entry name" value="GDSL LIPASE/ACYLHYDROLASE FAMILY PROTEIN (AFU_ORTHOLOGUE AFUA_4G14700)"/>
    <property type="match status" value="1"/>
</dbReference>
<dbReference type="EMBL" id="WJXA01000007">
    <property type="protein sequence ID" value="KAF7137592.1"/>
    <property type="molecule type" value="Genomic_DNA"/>
</dbReference>
<accession>A0A834GQ09</accession>
<dbReference type="InterPro" id="IPR036514">
    <property type="entry name" value="SGNH_hydro_sf"/>
</dbReference>
<evidence type="ECO:0000256" key="4">
    <source>
        <dbReference type="SAM" id="MobiDB-lite"/>
    </source>
</evidence>
<evidence type="ECO:0008006" key="8">
    <source>
        <dbReference type="Google" id="ProtNLM"/>
    </source>
</evidence>
<evidence type="ECO:0000256" key="1">
    <source>
        <dbReference type="ARBA" id="ARBA00008668"/>
    </source>
</evidence>
<dbReference type="Pfam" id="PF00657">
    <property type="entry name" value="Lipase_GDSL"/>
    <property type="match status" value="1"/>
</dbReference>
<proteinExistence type="inferred from homology"/>
<evidence type="ECO:0000256" key="5">
    <source>
        <dbReference type="SAM" id="Phobius"/>
    </source>
</evidence>
<protein>
    <recommendedName>
        <fullName evidence="8">GDSL esterase/lipase</fullName>
    </recommendedName>
</protein>
<keyword evidence="3" id="KW-0443">Lipid metabolism</keyword>
<dbReference type="OrthoDB" id="1627600at2759"/>
<dbReference type="InterPro" id="IPR051058">
    <property type="entry name" value="GDSL_Est/Lipase"/>
</dbReference>
<organism evidence="6 7">
    <name type="scientific">Rhododendron simsii</name>
    <name type="common">Sims's rhododendron</name>
    <dbReference type="NCBI Taxonomy" id="118357"/>
    <lineage>
        <taxon>Eukaryota</taxon>
        <taxon>Viridiplantae</taxon>
        <taxon>Streptophyta</taxon>
        <taxon>Embryophyta</taxon>
        <taxon>Tracheophyta</taxon>
        <taxon>Spermatophyta</taxon>
        <taxon>Magnoliopsida</taxon>
        <taxon>eudicotyledons</taxon>
        <taxon>Gunneridae</taxon>
        <taxon>Pentapetalae</taxon>
        <taxon>asterids</taxon>
        <taxon>Ericales</taxon>
        <taxon>Ericaceae</taxon>
        <taxon>Ericoideae</taxon>
        <taxon>Rhodoreae</taxon>
        <taxon>Rhododendron</taxon>
    </lineage>
</organism>
<dbReference type="InterPro" id="IPR001087">
    <property type="entry name" value="GDSL"/>
</dbReference>
<dbReference type="GO" id="GO:0016788">
    <property type="term" value="F:hydrolase activity, acting on ester bonds"/>
    <property type="evidence" value="ECO:0007669"/>
    <property type="project" value="InterPro"/>
</dbReference>
<keyword evidence="5" id="KW-0812">Transmembrane</keyword>
<keyword evidence="2" id="KW-0378">Hydrolase</keyword>
<dbReference type="AlphaFoldDB" id="A0A834GQ09"/>
<reference evidence="6" key="1">
    <citation type="submission" date="2019-11" db="EMBL/GenBank/DDBJ databases">
        <authorList>
            <person name="Liu Y."/>
            <person name="Hou J."/>
            <person name="Li T.-Q."/>
            <person name="Guan C.-H."/>
            <person name="Wu X."/>
            <person name="Wu H.-Z."/>
            <person name="Ling F."/>
            <person name="Zhang R."/>
            <person name="Shi X.-G."/>
            <person name="Ren J.-P."/>
            <person name="Chen E.-F."/>
            <person name="Sun J.-M."/>
        </authorList>
    </citation>
    <scope>NUCLEOTIDE SEQUENCE</scope>
    <source>
        <strain evidence="6">Adult_tree_wgs_1</strain>
        <tissue evidence="6">Leaves</tissue>
    </source>
</reference>
<feature type="transmembrane region" description="Helical" evidence="5">
    <location>
        <begin position="54"/>
        <end position="78"/>
    </location>
</feature>
<gene>
    <name evidence="6" type="ORF">RHSIM_Rhsim07G0253200</name>
</gene>
<keyword evidence="7" id="KW-1185">Reference proteome</keyword>
<comment type="caution">
    <text evidence="6">The sequence shown here is derived from an EMBL/GenBank/DDBJ whole genome shotgun (WGS) entry which is preliminary data.</text>
</comment>
<feature type="compositionally biased region" description="Polar residues" evidence="4">
    <location>
        <begin position="1"/>
        <end position="11"/>
    </location>
</feature>
<dbReference type="Proteomes" id="UP000626092">
    <property type="component" value="Unassembled WGS sequence"/>
</dbReference>